<feature type="domain" description="NodB homology" evidence="4">
    <location>
        <begin position="136"/>
        <end position="276"/>
    </location>
</feature>
<dbReference type="RefSeq" id="WP_036947289.1">
    <property type="nucleotide sequence ID" value="NZ_KN050765.1"/>
</dbReference>
<dbReference type="Gene3D" id="3.20.20.370">
    <property type="entry name" value="Glycoside hydrolase/deacetylase"/>
    <property type="match status" value="1"/>
</dbReference>
<evidence type="ECO:0000256" key="3">
    <source>
        <dbReference type="SAM" id="SignalP"/>
    </source>
</evidence>
<evidence type="ECO:0000256" key="1">
    <source>
        <dbReference type="ARBA" id="ARBA00004613"/>
    </source>
</evidence>
<dbReference type="PATRIC" id="fig|398512.5.peg.2312"/>
<dbReference type="InterPro" id="IPR011330">
    <property type="entry name" value="Glyco_hydro/deAcase_b/a-brl"/>
</dbReference>
<protein>
    <submittedName>
        <fullName evidence="5">Polysaccharide deacetylase</fullName>
    </submittedName>
</protein>
<organism evidence="5 6">
    <name type="scientific">Pseudobacteroides cellulosolvens ATCC 35603 = DSM 2933</name>
    <dbReference type="NCBI Taxonomy" id="398512"/>
    <lineage>
        <taxon>Bacteria</taxon>
        <taxon>Bacillati</taxon>
        <taxon>Bacillota</taxon>
        <taxon>Clostridia</taxon>
        <taxon>Eubacteriales</taxon>
        <taxon>Oscillospiraceae</taxon>
        <taxon>Pseudobacteroides</taxon>
    </lineage>
</organism>
<reference evidence="6" key="1">
    <citation type="submission" date="2015-07" db="EMBL/GenBank/DDBJ databases">
        <title>Near-Complete Genome Sequence of the Cellulolytic Bacterium Bacteroides (Pseudobacteroides) cellulosolvens ATCC 35603.</title>
        <authorList>
            <person name="Dassa B."/>
            <person name="Utturkar S.M."/>
            <person name="Klingeman D.M."/>
            <person name="Hurt R.A."/>
            <person name="Keller M."/>
            <person name="Xu J."/>
            <person name="Reddy Y.H.K."/>
            <person name="Borovok I."/>
            <person name="Grinberg I.R."/>
            <person name="Lamed R."/>
            <person name="Zhivin O."/>
            <person name="Bayer E.A."/>
            <person name="Brown S.D."/>
        </authorList>
    </citation>
    <scope>NUCLEOTIDE SEQUENCE [LARGE SCALE GENOMIC DNA]</scope>
    <source>
        <strain evidence="6">DSM 2933</strain>
    </source>
</reference>
<feature type="chain" id="PRO_5038793935" evidence="3">
    <location>
        <begin position="24"/>
        <end position="367"/>
    </location>
</feature>
<dbReference type="eggNOG" id="COG0726">
    <property type="taxonomic scope" value="Bacteria"/>
</dbReference>
<dbReference type="STRING" id="398512.Bccel_2218"/>
<dbReference type="OrthoDB" id="9778320at2"/>
<dbReference type="EMBL" id="LGTC01000001">
    <property type="protein sequence ID" value="KNY26953.1"/>
    <property type="molecule type" value="Genomic_DNA"/>
</dbReference>
<sequence length="367" mass="41344" precursor="true">MKKMLNRKLFLLLSIIVLLSGCGKVNEPDQNIVNSPEANMNVEQKPSTIATPKPSVEPTPIDVTKVKPNEMGKIMVVMFHNFVETFTPSKWDKGEYTTTFSSFEKLLGELYEKGYRLISMEDYLNNNINVPAGCIPMVFTFDDGTDGQFNLVKDGNGLVANKKSAVGIMEEFNKTHPDFGLKGTFFVNLGGETFKGEGTLSERLKYLIDKGFDIGNHTMNHIHLNEAKTAEKINEEIGGNQKRMLELVPNYNFKFFSLPFGQPSKNLKEHVIKGQYQGVNYDNKIIVEVGWDPAYSPVSKNFDPLSTHRVRSSGIKPVDADLEWWLKNLTRAEQYVSDGNPETITIPKDKEEGVNKSSLKDKKLVTY</sequence>
<evidence type="ECO:0000256" key="2">
    <source>
        <dbReference type="ARBA" id="ARBA00022729"/>
    </source>
</evidence>
<dbReference type="SUPFAM" id="SSF88713">
    <property type="entry name" value="Glycoside hydrolase/deacetylase"/>
    <property type="match status" value="1"/>
</dbReference>
<dbReference type="GO" id="GO:0005975">
    <property type="term" value="P:carbohydrate metabolic process"/>
    <property type="evidence" value="ECO:0007669"/>
    <property type="project" value="InterPro"/>
</dbReference>
<evidence type="ECO:0000313" key="6">
    <source>
        <dbReference type="Proteomes" id="UP000036923"/>
    </source>
</evidence>
<dbReference type="InterPro" id="IPR002509">
    <property type="entry name" value="NODB_dom"/>
</dbReference>
<gene>
    <name evidence="5" type="ORF">Bccel_2218</name>
</gene>
<dbReference type="GO" id="GO:0016810">
    <property type="term" value="F:hydrolase activity, acting on carbon-nitrogen (but not peptide) bonds"/>
    <property type="evidence" value="ECO:0007669"/>
    <property type="project" value="InterPro"/>
</dbReference>
<dbReference type="Pfam" id="PF01522">
    <property type="entry name" value="Polysacc_deac_1"/>
    <property type="match status" value="1"/>
</dbReference>
<evidence type="ECO:0000313" key="5">
    <source>
        <dbReference type="EMBL" id="KNY26953.1"/>
    </source>
</evidence>
<feature type="signal peptide" evidence="3">
    <location>
        <begin position="1"/>
        <end position="23"/>
    </location>
</feature>
<dbReference type="PROSITE" id="PS51257">
    <property type="entry name" value="PROKAR_LIPOPROTEIN"/>
    <property type="match status" value="1"/>
</dbReference>
<name>A0A0L6JMG8_9FIRM</name>
<comment type="subcellular location">
    <subcellularLocation>
        <location evidence="1">Secreted</location>
    </subcellularLocation>
</comment>
<dbReference type="Proteomes" id="UP000036923">
    <property type="component" value="Unassembled WGS sequence"/>
</dbReference>
<comment type="caution">
    <text evidence="5">The sequence shown here is derived from an EMBL/GenBank/DDBJ whole genome shotgun (WGS) entry which is preliminary data.</text>
</comment>
<dbReference type="PANTHER" id="PTHR34216">
    <property type="match status" value="1"/>
</dbReference>
<keyword evidence="2 3" id="KW-0732">Signal</keyword>
<keyword evidence="6" id="KW-1185">Reference proteome</keyword>
<dbReference type="PANTHER" id="PTHR34216:SF3">
    <property type="entry name" value="POLY-BETA-1,6-N-ACETYL-D-GLUCOSAMINE N-DEACETYLASE"/>
    <property type="match status" value="1"/>
</dbReference>
<evidence type="ECO:0000259" key="4">
    <source>
        <dbReference type="Pfam" id="PF01522"/>
    </source>
</evidence>
<dbReference type="AlphaFoldDB" id="A0A0L6JMG8"/>
<proteinExistence type="predicted"/>
<dbReference type="GO" id="GO:0005576">
    <property type="term" value="C:extracellular region"/>
    <property type="evidence" value="ECO:0007669"/>
    <property type="project" value="UniProtKB-SubCell"/>
</dbReference>
<dbReference type="InterPro" id="IPR051398">
    <property type="entry name" value="Polysacch_Deacetylase"/>
</dbReference>
<accession>A0A0L6JMG8</accession>